<dbReference type="Gene3D" id="3.40.570.10">
    <property type="entry name" value="Extracellular Endonuclease, subunit A"/>
    <property type="match status" value="1"/>
</dbReference>
<dbReference type="SUPFAM" id="SSF54060">
    <property type="entry name" value="His-Me finger endonucleases"/>
    <property type="match status" value="1"/>
</dbReference>
<name>A0A0R2S8U5_9GAMM</name>
<evidence type="ECO:0000313" key="2">
    <source>
        <dbReference type="Proteomes" id="UP000051934"/>
    </source>
</evidence>
<dbReference type="Proteomes" id="UP000051934">
    <property type="component" value="Unassembled WGS sequence"/>
</dbReference>
<comment type="caution">
    <text evidence="1">The sequence shown here is derived from an EMBL/GenBank/DDBJ whole genome shotgun (WGS) entry which is preliminary data.</text>
</comment>
<dbReference type="InterPro" id="IPR044929">
    <property type="entry name" value="DNA/RNA_non-sp_Endonuclease_sf"/>
</dbReference>
<sequence length="300" mass="32599">MHREGVYFTLALGQSHASVFLVSKTLLHAVHASALAVVLGIISGGLKAASLEPIVAHCLNGSCPVWQGDDAADEIVVRQLFAAQIDSLGEGQLPRWVAYRIVGEGIGVASLLPREWAADTLLEGSRAQQLAADARTRLLQPDLTDSQDRDYRLTEVTLLAAEQGRLAPMTSFSATPFWDELNLLSNRARLPSDLRQGPWSLLDQALNELAAQQVTDESGRSEAIFVVSGPLQATEFEEEGFFKIAVFNGQYAAFAFASSTESHRHYCEALTTLDEIENRTQLTVFKNQQITSGLALGCAE</sequence>
<dbReference type="AlphaFoldDB" id="A0A0R2S8U5"/>
<evidence type="ECO:0000313" key="1">
    <source>
        <dbReference type="EMBL" id="KRO71313.1"/>
    </source>
</evidence>
<dbReference type="InterPro" id="IPR044925">
    <property type="entry name" value="His-Me_finger_sf"/>
</dbReference>
<organism evidence="1 2">
    <name type="scientific">OM182 bacterium BACL3 MAG-120507-bin80</name>
    <dbReference type="NCBI Taxonomy" id="1655577"/>
    <lineage>
        <taxon>Bacteria</taxon>
        <taxon>Pseudomonadati</taxon>
        <taxon>Pseudomonadota</taxon>
        <taxon>Gammaproteobacteria</taxon>
        <taxon>OMG group</taxon>
        <taxon>OM182 clade</taxon>
    </lineage>
</organism>
<proteinExistence type="predicted"/>
<gene>
    <name evidence="1" type="ORF">ABR69_05405</name>
</gene>
<reference evidence="1 2" key="1">
    <citation type="submission" date="2015-10" db="EMBL/GenBank/DDBJ databases">
        <title>Metagenome-Assembled Genomes uncover a global brackish microbiome.</title>
        <authorList>
            <person name="Hugerth L.W."/>
            <person name="Larsson J."/>
            <person name="Alneberg J."/>
            <person name="Lindh M.V."/>
            <person name="Legrand C."/>
            <person name="Pinhassi J."/>
            <person name="Andersson A.F."/>
        </authorList>
    </citation>
    <scope>NUCLEOTIDE SEQUENCE [LARGE SCALE GENOMIC DNA]</scope>
    <source>
        <strain evidence="1">BACL4 MAG-120507-bin80</strain>
    </source>
</reference>
<dbReference type="EMBL" id="LIBB01000203">
    <property type="protein sequence ID" value="KRO71313.1"/>
    <property type="molecule type" value="Genomic_DNA"/>
</dbReference>
<protein>
    <submittedName>
        <fullName evidence="1">Uncharacterized protein</fullName>
    </submittedName>
</protein>
<accession>A0A0R2S8U5</accession>